<proteinExistence type="predicted"/>
<feature type="region of interest" description="Disordered" evidence="1">
    <location>
        <begin position="1"/>
        <end position="22"/>
    </location>
</feature>
<organism evidence="3 4">
    <name type="scientific">Mucuna pruriens</name>
    <name type="common">Velvet bean</name>
    <name type="synonym">Dolichos pruriens</name>
    <dbReference type="NCBI Taxonomy" id="157652"/>
    <lineage>
        <taxon>Eukaryota</taxon>
        <taxon>Viridiplantae</taxon>
        <taxon>Streptophyta</taxon>
        <taxon>Embryophyta</taxon>
        <taxon>Tracheophyta</taxon>
        <taxon>Spermatophyta</taxon>
        <taxon>Magnoliopsida</taxon>
        <taxon>eudicotyledons</taxon>
        <taxon>Gunneridae</taxon>
        <taxon>Pentapetalae</taxon>
        <taxon>rosids</taxon>
        <taxon>fabids</taxon>
        <taxon>Fabales</taxon>
        <taxon>Fabaceae</taxon>
        <taxon>Papilionoideae</taxon>
        <taxon>50 kb inversion clade</taxon>
        <taxon>NPAAA clade</taxon>
        <taxon>indigoferoid/millettioid clade</taxon>
        <taxon>Phaseoleae</taxon>
        <taxon>Mucuna</taxon>
    </lineage>
</organism>
<evidence type="ECO:0000313" key="4">
    <source>
        <dbReference type="Proteomes" id="UP000257109"/>
    </source>
</evidence>
<evidence type="ECO:0000256" key="2">
    <source>
        <dbReference type="SAM" id="Phobius"/>
    </source>
</evidence>
<evidence type="ECO:0000313" key="3">
    <source>
        <dbReference type="EMBL" id="RDX66059.1"/>
    </source>
</evidence>
<reference evidence="3" key="1">
    <citation type="submission" date="2018-05" db="EMBL/GenBank/DDBJ databases">
        <title>Draft genome of Mucuna pruriens seed.</title>
        <authorList>
            <person name="Nnadi N.E."/>
            <person name="Vos R."/>
            <person name="Hasami M.H."/>
            <person name="Devisetty U.K."/>
            <person name="Aguiy J.C."/>
        </authorList>
    </citation>
    <scope>NUCLEOTIDE SEQUENCE [LARGE SCALE GENOMIC DNA]</scope>
    <source>
        <strain evidence="3">JCA_2017</strain>
    </source>
</reference>
<dbReference type="EMBL" id="QJKJ01013612">
    <property type="protein sequence ID" value="RDX66059.1"/>
    <property type="molecule type" value="Genomic_DNA"/>
</dbReference>
<evidence type="ECO:0000256" key="1">
    <source>
        <dbReference type="SAM" id="MobiDB-lite"/>
    </source>
</evidence>
<comment type="caution">
    <text evidence="3">The sequence shown here is derived from an EMBL/GenBank/DDBJ whole genome shotgun (WGS) entry which is preliminary data.</text>
</comment>
<keyword evidence="2" id="KW-1133">Transmembrane helix</keyword>
<protein>
    <submittedName>
        <fullName evidence="3">Uncharacterized protein</fullName>
    </submittedName>
</protein>
<keyword evidence="4" id="KW-1185">Reference proteome</keyword>
<dbReference type="AlphaFoldDB" id="A0A371EJK0"/>
<feature type="non-terminal residue" evidence="3">
    <location>
        <position position="1"/>
    </location>
</feature>
<accession>A0A371EJK0</accession>
<name>A0A371EJK0_MUCPR</name>
<dbReference type="Proteomes" id="UP000257109">
    <property type="component" value="Unassembled WGS sequence"/>
</dbReference>
<sequence>MEGKDKEKVRSNKSPKKKSDPFQVHKEMTITLTPKTSALLKEFKDVFLKDIPLRLSKDHILIKHPICSLTSDEHPLPSFPMFSFFLLLFVLASALSSWAFLRVFP</sequence>
<keyword evidence="2" id="KW-0812">Transmembrane</keyword>
<gene>
    <name evidence="3" type="ORF">CR513_55218</name>
</gene>
<keyword evidence="2" id="KW-0472">Membrane</keyword>
<feature type="transmembrane region" description="Helical" evidence="2">
    <location>
        <begin position="79"/>
        <end position="101"/>
    </location>
</feature>
<feature type="compositionally biased region" description="Basic and acidic residues" evidence="1">
    <location>
        <begin position="1"/>
        <end position="10"/>
    </location>
</feature>